<evidence type="ECO:0000256" key="4">
    <source>
        <dbReference type="ARBA" id="ARBA00022737"/>
    </source>
</evidence>
<proteinExistence type="predicted"/>
<evidence type="ECO:0000313" key="6">
    <source>
        <dbReference type="EMBL" id="KAF6203446.1"/>
    </source>
</evidence>
<dbReference type="Gene3D" id="2.130.10.10">
    <property type="entry name" value="YVTN repeat-like/Quinoprotein amine dehydrogenase"/>
    <property type="match status" value="2"/>
</dbReference>
<gene>
    <name evidence="6" type="ORF">GE061_001777</name>
</gene>
<evidence type="ECO:0000256" key="3">
    <source>
        <dbReference type="ARBA" id="ARBA00022574"/>
    </source>
</evidence>
<feature type="compositionally biased region" description="Low complexity" evidence="5">
    <location>
        <begin position="620"/>
        <end position="640"/>
    </location>
</feature>
<keyword evidence="3" id="KW-0853">WD repeat</keyword>
<evidence type="ECO:0000256" key="1">
    <source>
        <dbReference type="ARBA" id="ARBA00004496"/>
    </source>
</evidence>
<accession>A0A8S9X5V3</accession>
<evidence type="ECO:0000256" key="5">
    <source>
        <dbReference type="SAM" id="MobiDB-lite"/>
    </source>
</evidence>
<dbReference type="InterPro" id="IPR050687">
    <property type="entry name" value="Dynein_IC"/>
</dbReference>
<comment type="subcellular location">
    <subcellularLocation>
        <location evidence="1">Cytoplasm</location>
    </subcellularLocation>
</comment>
<comment type="caution">
    <text evidence="6">The sequence shown here is derived from an EMBL/GenBank/DDBJ whole genome shotgun (WGS) entry which is preliminary data.</text>
</comment>
<keyword evidence="4" id="KW-0677">Repeat</keyword>
<dbReference type="PANTHER" id="PTHR12442:SF5">
    <property type="entry name" value="DYNEIN AXONEMAL INTERMEDIATE CHAIN 3"/>
    <property type="match status" value="1"/>
</dbReference>
<dbReference type="GO" id="GO:0036159">
    <property type="term" value="P:inner dynein arm assembly"/>
    <property type="evidence" value="ECO:0007669"/>
    <property type="project" value="TreeGrafter"/>
</dbReference>
<evidence type="ECO:0008006" key="8">
    <source>
        <dbReference type="Google" id="ProtNLM"/>
    </source>
</evidence>
<name>A0A8S9X5V3_APOLU</name>
<dbReference type="InterPro" id="IPR036322">
    <property type="entry name" value="WD40_repeat_dom_sf"/>
</dbReference>
<dbReference type="InterPro" id="IPR015943">
    <property type="entry name" value="WD40/YVTN_repeat-like_dom_sf"/>
</dbReference>
<evidence type="ECO:0000313" key="7">
    <source>
        <dbReference type="Proteomes" id="UP000466442"/>
    </source>
</evidence>
<dbReference type="SMART" id="SM00320">
    <property type="entry name" value="WD40"/>
    <property type="match status" value="4"/>
</dbReference>
<dbReference type="GO" id="GO:0060294">
    <property type="term" value="P:cilium movement involved in cell motility"/>
    <property type="evidence" value="ECO:0007669"/>
    <property type="project" value="TreeGrafter"/>
</dbReference>
<dbReference type="Proteomes" id="UP000466442">
    <property type="component" value="Unassembled WGS sequence"/>
</dbReference>
<protein>
    <recommendedName>
        <fullName evidence="8">WD repeat-containing protein 63</fullName>
    </recommendedName>
</protein>
<dbReference type="OrthoDB" id="6619788at2759"/>
<dbReference type="PANTHER" id="PTHR12442">
    <property type="entry name" value="DYNEIN INTERMEDIATE CHAIN"/>
    <property type="match status" value="1"/>
</dbReference>
<keyword evidence="7" id="KW-1185">Reference proteome</keyword>
<feature type="region of interest" description="Disordered" evidence="5">
    <location>
        <begin position="592"/>
        <end position="646"/>
    </location>
</feature>
<dbReference type="GO" id="GO:0036156">
    <property type="term" value="C:inner dynein arm"/>
    <property type="evidence" value="ECO:0007669"/>
    <property type="project" value="TreeGrafter"/>
</dbReference>
<dbReference type="InterPro" id="IPR001680">
    <property type="entry name" value="WD40_rpt"/>
</dbReference>
<dbReference type="GO" id="GO:0045503">
    <property type="term" value="F:dynein light chain binding"/>
    <property type="evidence" value="ECO:0007669"/>
    <property type="project" value="TreeGrafter"/>
</dbReference>
<dbReference type="EMBL" id="WIXP02000010">
    <property type="protein sequence ID" value="KAF6203446.1"/>
    <property type="molecule type" value="Genomic_DNA"/>
</dbReference>
<reference evidence="6" key="1">
    <citation type="journal article" date="2021" name="Mol. Ecol. Resour.">
        <title>Apolygus lucorum genome provides insights into omnivorousness and mesophyll feeding.</title>
        <authorList>
            <person name="Liu Y."/>
            <person name="Liu H."/>
            <person name="Wang H."/>
            <person name="Huang T."/>
            <person name="Liu B."/>
            <person name="Yang B."/>
            <person name="Yin L."/>
            <person name="Li B."/>
            <person name="Zhang Y."/>
            <person name="Zhang S."/>
            <person name="Jiang F."/>
            <person name="Zhang X."/>
            <person name="Ren Y."/>
            <person name="Wang B."/>
            <person name="Wang S."/>
            <person name="Lu Y."/>
            <person name="Wu K."/>
            <person name="Fan W."/>
            <person name="Wang G."/>
        </authorList>
    </citation>
    <scope>NUCLEOTIDE SEQUENCE</scope>
    <source>
        <strain evidence="6">12Hb</strain>
    </source>
</reference>
<organism evidence="6 7">
    <name type="scientific">Apolygus lucorum</name>
    <name type="common">Small green plant bug</name>
    <name type="synonym">Lygocoris lucorum</name>
    <dbReference type="NCBI Taxonomy" id="248454"/>
    <lineage>
        <taxon>Eukaryota</taxon>
        <taxon>Metazoa</taxon>
        <taxon>Ecdysozoa</taxon>
        <taxon>Arthropoda</taxon>
        <taxon>Hexapoda</taxon>
        <taxon>Insecta</taxon>
        <taxon>Pterygota</taxon>
        <taxon>Neoptera</taxon>
        <taxon>Paraneoptera</taxon>
        <taxon>Hemiptera</taxon>
        <taxon>Heteroptera</taxon>
        <taxon>Panheteroptera</taxon>
        <taxon>Cimicomorpha</taxon>
        <taxon>Miridae</taxon>
        <taxon>Mirini</taxon>
        <taxon>Apolygus</taxon>
    </lineage>
</organism>
<dbReference type="SUPFAM" id="SSF50978">
    <property type="entry name" value="WD40 repeat-like"/>
    <property type="match status" value="1"/>
</dbReference>
<sequence length="1222" mass="141423">MDIFRALRDEKAPETYLQTLLRKGAKREVPYIVNMYLPDEIQRSLHIDFSQEGLSLDRPWKTVPKKVLQKHIQKFKDKSPFFPYADNLKMLRDSEVLIGLDTSNLKNLTNYYVCVTQEGRTAVLEELKALHKRIMDYINNSFTKKPGKWESLGSEQELRASVAVNNRPLLSYEWVGNKIDRMDRLKPSVFTNLDADSNSQTHCSIFDRRRSKYKLVEAVAVHTSTQVAPKMIEAQAQTIPEIPLNACTQFNPEIDAQEKEERIHQEAPLDENVLSEQLQRQYDKIMSALKYNGEYDLYKDDYEYLVKEGSKSGVLSTQRYVHFLTLVNTMCDPTKYVTCTAWHPGLCGTVAVAYGDNVIFRNEEIQSDSDDSDYEVKPSKPEEHIPKIDPLLLASEVVEAALWKAFCHEMLENFDKKEDPSNYKLGLLTILYLEHAQAIRDREIFLEKKYEESRPELEEMEFDKEFLYKEYEYDEDSYNPYEDLIYKFRLDEYSSVPPDSDAPEECTITRFEDLLKPYLSKDSTPVLQELKTLNIVWNANSWNFGYSLKEELTVVHRRHFMQALVDAGPLLEVPKPKTYCPFLRVKRTGYRVQKSGKGKKKKSIQSRSSMVRRPSRSRRSSTLSRSSDSVSVASHQSSKSKLSLVDQKTPKKKTYKYIEISDDEEVERQAKEEIVETGPTHNIYIWSIHNDLEPLLKLVSPYEVSAMNFCPHNGDLLAAGTISGQIVLWDLQGRLLQRDMSEPSNFERYARKELKRRMAWYRELRVPGRLKETAVSTMSGAHNSKVIAIHWVHPQLVFQGGHFLHINPTEADLASSYSLQFLSTSLDGDIKCWDLKNEPLQKNDYMFVERTIARKIKNPKPELLVSLTSKYAEYHNRWIPTYTLREPFTENARGVKSQTSLLASSVQFLTKLYPYKRKNPPDPRFKDKMTDLVEYVYNPQPQEQVIFSQTAFIGTMFGVVALLSWNGQPPNPKPNEPTDSEMLGITVMEAVHDGPIIGVLRHPFVNDVALSVGGHVWAIWNFVEMTWPIKWKRYYGKQITCCSWSPLKPSLFRIGLTDGTVEIWDLILQSHEPKAVIPAAGVGITGFSSHNLPLPKGLMGACDMNASIVFYYIPWIYQSWRRHELEALKEMLAKEPERQKELKQWASEWRATHVRLNKKLNEEPTVTNNVKVDLHEDSSDEDGVKKKKKNEEEDSIFKIGHFEPRKTVLPRDCKAYYRELYK</sequence>
<feature type="compositionally biased region" description="Basic residues" evidence="5">
    <location>
        <begin position="592"/>
        <end position="604"/>
    </location>
</feature>
<keyword evidence="2" id="KW-0963">Cytoplasm</keyword>
<dbReference type="GO" id="GO:0045504">
    <property type="term" value="F:dynein heavy chain binding"/>
    <property type="evidence" value="ECO:0007669"/>
    <property type="project" value="TreeGrafter"/>
</dbReference>
<dbReference type="AlphaFoldDB" id="A0A8S9X5V3"/>
<evidence type="ECO:0000256" key="2">
    <source>
        <dbReference type="ARBA" id="ARBA00022490"/>
    </source>
</evidence>